<proteinExistence type="predicted"/>
<dbReference type="RefSeq" id="WP_248700400.1">
    <property type="nucleotide sequence ID" value="NZ_CP099706.1"/>
</dbReference>
<evidence type="ECO:0000313" key="2">
    <source>
        <dbReference type="EMBL" id="KJL25806.1"/>
    </source>
</evidence>
<keyword evidence="1" id="KW-0812">Transmembrane</keyword>
<evidence type="ECO:0008006" key="4">
    <source>
        <dbReference type="Google" id="ProtNLM"/>
    </source>
</evidence>
<evidence type="ECO:0000313" key="3">
    <source>
        <dbReference type="Proteomes" id="UP000033448"/>
    </source>
</evidence>
<name>A0A0F0L2S6_9MICO</name>
<feature type="transmembrane region" description="Helical" evidence="1">
    <location>
        <begin position="145"/>
        <end position="166"/>
    </location>
</feature>
<keyword evidence="3" id="KW-1185">Reference proteome</keyword>
<gene>
    <name evidence="2" type="ORF">RL72_01293</name>
</gene>
<dbReference type="PATRIC" id="fig|582680.7.peg.1332"/>
<feature type="transmembrane region" description="Helical" evidence="1">
    <location>
        <begin position="114"/>
        <end position="133"/>
    </location>
</feature>
<dbReference type="AlphaFoldDB" id="A0A0F0L2S6"/>
<dbReference type="EMBL" id="JYIT01000068">
    <property type="protein sequence ID" value="KJL25806.1"/>
    <property type="molecule type" value="Genomic_DNA"/>
</dbReference>
<comment type="caution">
    <text evidence="2">The sequence shown here is derived from an EMBL/GenBank/DDBJ whole genome shotgun (WGS) entry which is preliminary data.</text>
</comment>
<sequence>MTAAGAGVVGEALPTEPAVRRGTGLLRAGEVVGTLARIAAGALWLGEGLLKYRAGFGSADILLVAQGSTGNSRVPFFFRPLGALMQAAPGLFGFAIPALEVALGILLVLGLGRVLTTITALGSVATLMLYWSSDQLITQYPLMTLLSAIVLALPWSGRFGVAWLWARRRGRGVRRGG</sequence>
<feature type="transmembrane region" description="Helical" evidence="1">
    <location>
        <begin position="87"/>
        <end position="109"/>
    </location>
</feature>
<accession>A0A0F0L2S6</accession>
<dbReference type="Proteomes" id="UP000033448">
    <property type="component" value="Unassembled WGS sequence"/>
</dbReference>
<protein>
    <recommendedName>
        <fullName evidence="4">Thiosulfate dehydrogenase [quinone] large subunit</fullName>
    </recommendedName>
</protein>
<reference evidence="2 3" key="1">
    <citation type="submission" date="2015-02" db="EMBL/GenBank/DDBJ databases">
        <title>Draft genome sequences of ten Microbacterium spp. with emphasis on heavy metal contaminated environments.</title>
        <authorList>
            <person name="Corretto E."/>
        </authorList>
    </citation>
    <scope>NUCLEOTIDE SEQUENCE [LARGE SCALE GENOMIC DNA]</scope>
    <source>
        <strain evidence="2 3">DSM 23848</strain>
    </source>
</reference>
<organism evidence="2 3">
    <name type="scientific">Microbacterium azadirachtae</name>
    <dbReference type="NCBI Taxonomy" id="582680"/>
    <lineage>
        <taxon>Bacteria</taxon>
        <taxon>Bacillati</taxon>
        <taxon>Actinomycetota</taxon>
        <taxon>Actinomycetes</taxon>
        <taxon>Micrococcales</taxon>
        <taxon>Microbacteriaceae</taxon>
        <taxon>Microbacterium</taxon>
    </lineage>
</organism>
<keyword evidence="1" id="KW-1133">Transmembrane helix</keyword>
<evidence type="ECO:0000256" key="1">
    <source>
        <dbReference type="SAM" id="Phobius"/>
    </source>
</evidence>
<keyword evidence="1" id="KW-0472">Membrane</keyword>